<sequence length="38" mass="4097">MVAAVDADCPSSMMISFQNAGMVGLDETWGNSKEFEAR</sequence>
<evidence type="ECO:0000313" key="1">
    <source>
        <dbReference type="EMBL" id="EHH08495.1"/>
    </source>
</evidence>
<dbReference type="PATRIC" id="fig|1082933.3.peg.5076"/>
<reference evidence="1 2" key="1">
    <citation type="journal article" date="2012" name="J. Bacteriol.">
        <title>Draft Genome Sequence of Plant Growth-Promoting Rhizobium Mesorhizobium amorphae, Isolated from Zinc-Lead Mine Tailings.</title>
        <authorList>
            <person name="Hao X."/>
            <person name="Lin Y."/>
            <person name="Johnstone L."/>
            <person name="Baltrus D.A."/>
            <person name="Miller S.J."/>
            <person name="Wei G."/>
            <person name="Rensing C."/>
        </authorList>
    </citation>
    <scope>NUCLEOTIDE SEQUENCE [LARGE SCALE GENOMIC DNA]</scope>
    <source>
        <strain evidence="1 2">CCNWGS0123</strain>
    </source>
</reference>
<dbReference type="Proteomes" id="UP000002949">
    <property type="component" value="Unassembled WGS sequence"/>
</dbReference>
<evidence type="ECO:0000313" key="2">
    <source>
        <dbReference type="Proteomes" id="UP000002949"/>
    </source>
</evidence>
<organism evidence="1 2">
    <name type="scientific">Mesorhizobium amorphae CCNWGS0123</name>
    <dbReference type="NCBI Taxonomy" id="1082933"/>
    <lineage>
        <taxon>Bacteria</taxon>
        <taxon>Pseudomonadati</taxon>
        <taxon>Pseudomonadota</taxon>
        <taxon>Alphaproteobacteria</taxon>
        <taxon>Hyphomicrobiales</taxon>
        <taxon>Phyllobacteriaceae</taxon>
        <taxon>Mesorhizobium</taxon>
    </lineage>
</organism>
<keyword evidence="2" id="KW-1185">Reference proteome</keyword>
<protein>
    <submittedName>
        <fullName evidence="1">Uncharacterized protein</fullName>
    </submittedName>
</protein>
<dbReference type="AlphaFoldDB" id="G6YGW5"/>
<accession>G6YGW5</accession>
<name>G6YGW5_9HYPH</name>
<dbReference type="EMBL" id="AGSN01000181">
    <property type="protein sequence ID" value="EHH08495.1"/>
    <property type="molecule type" value="Genomic_DNA"/>
</dbReference>
<gene>
    <name evidence="1" type="ORF">MEA186_26139</name>
</gene>
<proteinExistence type="predicted"/>